<organism evidence="1 2">
    <name type="scientific">Euroglyphus maynei</name>
    <name type="common">Mayne's house dust mite</name>
    <dbReference type="NCBI Taxonomy" id="6958"/>
    <lineage>
        <taxon>Eukaryota</taxon>
        <taxon>Metazoa</taxon>
        <taxon>Ecdysozoa</taxon>
        <taxon>Arthropoda</taxon>
        <taxon>Chelicerata</taxon>
        <taxon>Arachnida</taxon>
        <taxon>Acari</taxon>
        <taxon>Acariformes</taxon>
        <taxon>Sarcoptiformes</taxon>
        <taxon>Astigmata</taxon>
        <taxon>Psoroptidia</taxon>
        <taxon>Analgoidea</taxon>
        <taxon>Pyroglyphidae</taxon>
        <taxon>Pyroglyphinae</taxon>
        <taxon>Euroglyphus</taxon>
    </lineage>
</organism>
<name>A0A1Y3BJ77_EURMA</name>
<dbReference type="OrthoDB" id="42382at2759"/>
<comment type="caution">
    <text evidence="1">The sequence shown here is derived from an EMBL/GenBank/DDBJ whole genome shotgun (WGS) entry which is preliminary data.</text>
</comment>
<sequence>MFKRRVLSLPVNDYLTGEKPKQNVDTGTTTVKVPKPRLSKTLKPVRMNCPPPIPPKRKENGIDLIVVRNDSENENKNYIRSDEPKQKIIMNEFVINQKQHSMRAIIFHLNDLNLNNESEYLSLLGFTIKGGFDSDSDNVTVSF</sequence>
<dbReference type="Proteomes" id="UP000194236">
    <property type="component" value="Unassembled WGS sequence"/>
</dbReference>
<feature type="non-terminal residue" evidence="1">
    <location>
        <position position="143"/>
    </location>
</feature>
<reference evidence="1 2" key="1">
    <citation type="submission" date="2017-03" db="EMBL/GenBank/DDBJ databases">
        <title>Genome Survey of Euroglyphus maynei.</title>
        <authorList>
            <person name="Arlian L.G."/>
            <person name="Morgan M.S."/>
            <person name="Rider S.D."/>
        </authorList>
    </citation>
    <scope>NUCLEOTIDE SEQUENCE [LARGE SCALE GENOMIC DNA]</scope>
    <source>
        <strain evidence="1">Arlian Lab</strain>
        <tissue evidence="1">Whole body</tissue>
    </source>
</reference>
<dbReference type="AlphaFoldDB" id="A0A1Y3BJ77"/>
<evidence type="ECO:0000313" key="1">
    <source>
        <dbReference type="EMBL" id="OTF79205.1"/>
    </source>
</evidence>
<proteinExistence type="predicted"/>
<dbReference type="EMBL" id="MUJZ01024314">
    <property type="protein sequence ID" value="OTF79205.1"/>
    <property type="molecule type" value="Genomic_DNA"/>
</dbReference>
<accession>A0A1Y3BJ77</accession>
<keyword evidence="2" id="KW-1185">Reference proteome</keyword>
<gene>
    <name evidence="1" type="ORF">BLA29_013364</name>
</gene>
<protein>
    <submittedName>
        <fullName evidence="1">Uncharacterized protein</fullName>
    </submittedName>
</protein>
<evidence type="ECO:0000313" key="2">
    <source>
        <dbReference type="Proteomes" id="UP000194236"/>
    </source>
</evidence>